<keyword evidence="1" id="KW-0812">Transmembrane</keyword>
<protein>
    <submittedName>
        <fullName evidence="3">Polysaccharide deacetylase family sporulation protein PdaB</fullName>
    </submittedName>
</protein>
<dbReference type="InterPro" id="IPR002509">
    <property type="entry name" value="NODB_dom"/>
</dbReference>
<dbReference type="EMBL" id="JAKNID010000049">
    <property type="protein sequence ID" value="MCG4565748.1"/>
    <property type="molecule type" value="Genomic_DNA"/>
</dbReference>
<dbReference type="InterPro" id="IPR011330">
    <property type="entry name" value="Glyco_hydro/deAcase_b/a-brl"/>
</dbReference>
<dbReference type="Gene3D" id="3.20.20.370">
    <property type="entry name" value="Glycoside hydrolase/deacetylase"/>
    <property type="match status" value="1"/>
</dbReference>
<feature type="transmembrane region" description="Helical" evidence="1">
    <location>
        <begin position="12"/>
        <end position="30"/>
    </location>
</feature>
<keyword evidence="4" id="KW-1185">Reference proteome</keyword>
<feature type="domain" description="NodB homology" evidence="2">
    <location>
        <begin position="56"/>
        <end position="233"/>
    </location>
</feature>
<reference evidence="3" key="1">
    <citation type="submission" date="2022-01" db="EMBL/GenBank/DDBJ databases">
        <title>Collection of gut derived symbiotic bacterial strains cultured from healthy donors.</title>
        <authorList>
            <person name="Lin H."/>
            <person name="Kohout C."/>
            <person name="Waligurski E."/>
            <person name="Pamer E.G."/>
        </authorList>
    </citation>
    <scope>NUCLEOTIDE SEQUENCE</scope>
    <source>
        <strain evidence="3">MSK.14.39</strain>
    </source>
</reference>
<dbReference type="InterPro" id="IPR014132">
    <property type="entry name" value="PdaB-like"/>
</dbReference>
<keyword evidence="1" id="KW-1133">Transmembrane helix</keyword>
<comment type="caution">
    <text evidence="3">The sequence shown here is derived from an EMBL/GenBank/DDBJ whole genome shotgun (WGS) entry which is preliminary data.</text>
</comment>
<organism evidence="3 4">
    <name type="scientific">Anaerosalibacter bizertensis</name>
    <dbReference type="NCBI Taxonomy" id="932217"/>
    <lineage>
        <taxon>Bacteria</taxon>
        <taxon>Bacillati</taxon>
        <taxon>Bacillota</taxon>
        <taxon>Tissierellia</taxon>
        <taxon>Tissierellales</taxon>
        <taxon>Sporanaerobacteraceae</taxon>
        <taxon>Anaerosalibacter</taxon>
    </lineage>
</organism>
<dbReference type="CDD" id="cd10917">
    <property type="entry name" value="CE4_NodB_like_6s_7s"/>
    <property type="match status" value="1"/>
</dbReference>
<evidence type="ECO:0000259" key="2">
    <source>
        <dbReference type="PROSITE" id="PS51677"/>
    </source>
</evidence>
<dbReference type="PROSITE" id="PS51677">
    <property type="entry name" value="NODB"/>
    <property type="match status" value="1"/>
</dbReference>
<dbReference type="GO" id="GO:0016810">
    <property type="term" value="F:hydrolase activity, acting on carbon-nitrogen (but not peptide) bonds"/>
    <property type="evidence" value="ECO:0007669"/>
    <property type="project" value="InterPro"/>
</dbReference>
<dbReference type="GO" id="GO:0016020">
    <property type="term" value="C:membrane"/>
    <property type="evidence" value="ECO:0007669"/>
    <property type="project" value="TreeGrafter"/>
</dbReference>
<sequence length="259" mass="30354">MHNSNMNKNMTARIFIVVIILCISIVYTSFTNKMNIVEVFSNKKEVPIYSVETEEKKIAISFDAAWGDEYTNDILDILDKYEVKTTFFLVGFWVDKFPEKVKEIDERGHDVGNHSTSHPYMSKLSEEQILKELNKTGNKIKELTGKEPTLFRPPFGDYNDRLIKVCRKNNYHVIQWDVDSLDWKELGVQPVVDRVTRNVQNGSIVLFHNNAKYVKEYLPLVIEELQKDGYEIVPISELIYKEDYYMDNTGRQHKEKNKN</sequence>
<dbReference type="Pfam" id="PF01522">
    <property type="entry name" value="Polysacc_deac_1"/>
    <property type="match status" value="1"/>
</dbReference>
<keyword evidence="1" id="KW-0472">Membrane</keyword>
<dbReference type="GO" id="GO:0005975">
    <property type="term" value="P:carbohydrate metabolic process"/>
    <property type="evidence" value="ECO:0007669"/>
    <property type="project" value="InterPro"/>
</dbReference>
<name>A0A9Q4FMB3_9FIRM</name>
<dbReference type="NCBIfam" id="TIGR02764">
    <property type="entry name" value="spore_ybaN_pdaB"/>
    <property type="match status" value="1"/>
</dbReference>
<dbReference type="AlphaFoldDB" id="A0A9Q4FMB3"/>
<evidence type="ECO:0000313" key="4">
    <source>
        <dbReference type="Proteomes" id="UP001108123"/>
    </source>
</evidence>
<dbReference type="PANTHER" id="PTHR10587:SF128">
    <property type="entry name" value="POLYSACCHARIDE DEACETYLASE PDAB-RELATED"/>
    <property type="match status" value="1"/>
</dbReference>
<dbReference type="RefSeq" id="WP_229775515.1">
    <property type="nucleotide sequence ID" value="NZ_JAHLOA010000012.1"/>
</dbReference>
<accession>A0A9Q4FMB3</accession>
<gene>
    <name evidence="3" type="primary">pdaB</name>
    <name evidence="3" type="ORF">L0P62_09835</name>
</gene>
<dbReference type="InterPro" id="IPR050248">
    <property type="entry name" value="Polysacc_deacetylase_ArnD"/>
</dbReference>
<proteinExistence type="predicted"/>
<evidence type="ECO:0000313" key="3">
    <source>
        <dbReference type="EMBL" id="MCG4565748.1"/>
    </source>
</evidence>
<evidence type="ECO:0000256" key="1">
    <source>
        <dbReference type="SAM" id="Phobius"/>
    </source>
</evidence>
<dbReference type="PANTHER" id="PTHR10587">
    <property type="entry name" value="GLYCOSYL TRANSFERASE-RELATED"/>
    <property type="match status" value="1"/>
</dbReference>
<dbReference type="SUPFAM" id="SSF88713">
    <property type="entry name" value="Glycoside hydrolase/deacetylase"/>
    <property type="match status" value="1"/>
</dbReference>
<dbReference type="Proteomes" id="UP001108123">
    <property type="component" value="Unassembled WGS sequence"/>
</dbReference>